<dbReference type="RefSeq" id="WP_120789756.1">
    <property type="nucleotide sequence ID" value="NZ_CP032624.1"/>
</dbReference>
<dbReference type="SUPFAM" id="SSF50475">
    <property type="entry name" value="FMN-binding split barrel"/>
    <property type="match status" value="1"/>
</dbReference>
<dbReference type="AlphaFoldDB" id="A0A387BT62"/>
<gene>
    <name evidence="1" type="ORF">D7I44_12265</name>
</gene>
<accession>A0A387BT62</accession>
<sequence length="148" mass="15585">MSDNDVPAATELGAGHSWELLGSAGYGRLAVVIAGAPEIFPVNFVARHPTVYLRTGEGTKLFGATVGHPVALEVDQVDSTGAWSVVAKGTPREAIAQDEVDAVDQLGLEPWVPTVKRHLIAIDVTSVSGRRFEFGAEPEVDPAAEPTD</sequence>
<dbReference type="InterPro" id="IPR024747">
    <property type="entry name" value="Pyridox_Oxase-rel"/>
</dbReference>
<reference evidence="1 2" key="1">
    <citation type="submission" date="2018-09" db="EMBL/GenBank/DDBJ databases">
        <title>Genome sequencing of strain 2DFW10M-5.</title>
        <authorList>
            <person name="Heo J."/>
            <person name="Kim S.-J."/>
            <person name="Kwon S.-W."/>
        </authorList>
    </citation>
    <scope>NUCLEOTIDE SEQUENCE [LARGE SCALE GENOMIC DNA]</scope>
    <source>
        <strain evidence="1 2">2DFW10M-5</strain>
    </source>
</reference>
<keyword evidence="2" id="KW-1185">Reference proteome</keyword>
<name>A0A387BT62_9MICO</name>
<protein>
    <submittedName>
        <fullName evidence="1">Pyridoxamine 5'-phosphate oxidase family protein</fullName>
    </submittedName>
</protein>
<dbReference type="Proteomes" id="UP000275069">
    <property type="component" value="Chromosome"/>
</dbReference>
<organism evidence="1 2">
    <name type="scientific">Gryllotalpicola protaetiae</name>
    <dbReference type="NCBI Taxonomy" id="2419771"/>
    <lineage>
        <taxon>Bacteria</taxon>
        <taxon>Bacillati</taxon>
        <taxon>Actinomycetota</taxon>
        <taxon>Actinomycetes</taxon>
        <taxon>Micrococcales</taxon>
        <taxon>Microbacteriaceae</taxon>
        <taxon>Gryllotalpicola</taxon>
    </lineage>
</organism>
<dbReference type="KEGG" id="gry:D7I44_12265"/>
<proteinExistence type="predicted"/>
<dbReference type="InterPro" id="IPR012349">
    <property type="entry name" value="Split_barrel_FMN-bd"/>
</dbReference>
<evidence type="ECO:0000313" key="1">
    <source>
        <dbReference type="EMBL" id="AYG04226.1"/>
    </source>
</evidence>
<dbReference type="EMBL" id="CP032624">
    <property type="protein sequence ID" value="AYG04226.1"/>
    <property type="molecule type" value="Genomic_DNA"/>
</dbReference>
<dbReference type="OrthoDB" id="7062584at2"/>
<dbReference type="Pfam" id="PF12900">
    <property type="entry name" value="Pyridox_ox_2"/>
    <property type="match status" value="1"/>
</dbReference>
<dbReference type="Gene3D" id="2.30.110.10">
    <property type="entry name" value="Electron Transport, Fmn-binding Protein, Chain A"/>
    <property type="match status" value="1"/>
</dbReference>
<evidence type="ECO:0000313" key="2">
    <source>
        <dbReference type="Proteomes" id="UP000275069"/>
    </source>
</evidence>